<gene>
    <name evidence="1" type="ORF">TONV_054</name>
</gene>
<keyword evidence="2" id="KW-1185">Reference proteome</keyword>
<dbReference type="EMBL" id="KM610234">
    <property type="protein sequence ID" value="AJD20114.1"/>
    <property type="molecule type" value="Genomic_DNA"/>
</dbReference>
<dbReference type="GeneID" id="22921768"/>
<evidence type="ECO:0000313" key="1">
    <source>
        <dbReference type="EMBL" id="AJD20114.1"/>
    </source>
</evidence>
<evidence type="ECO:0000313" key="2">
    <source>
        <dbReference type="Proteomes" id="UP000201058"/>
    </source>
</evidence>
<accession>A0A0B4VFP8</accession>
<name>A0A0B4VFP8_9VIRU</name>
<proteinExistence type="predicted"/>
<protein>
    <submittedName>
        <fullName evidence="1">Uncharacterized protein</fullName>
    </submittedName>
</protein>
<dbReference type="Proteomes" id="UP000201058">
    <property type="component" value="Segment"/>
</dbReference>
<sequence>MNINMLTFLDLLNSDVIFKYIKQSCELQKNMIFLTDFFYNLANDSKLQTTLLERSILICYNIFDFNYLMKLNYNVTLITYISEELVSINEDKLYIDINPIQYNCRPSIYTIVPLNLQKIQLNTYFLYKLYELIVESDETILSEVDVTNIAPIEVEFFTNNNETAIGIFLRNQVLTINQNINSEDSFKLLLIALQIGDVRITRRLYNSVIKYIEKYTNYRHINIYNYAFSNIGRNRNIVETDFSNIYTKKGFKLY</sequence>
<organism evidence="1 2">
    <name type="scientific">Tipula oleracea nudivirus</name>
    <dbReference type="NCBI Taxonomy" id="1546257"/>
    <lineage>
        <taxon>Viruses</taxon>
        <taxon>Viruses incertae sedis</taxon>
        <taxon>Naldaviricetes</taxon>
        <taxon>Lefavirales</taxon>
        <taxon>Nudiviridae</taxon>
        <taxon>Deltanudivirus</taxon>
        <taxon>Deltanudivirus tipoleraceae</taxon>
    </lineage>
</organism>
<dbReference type="RefSeq" id="YP_009116701.1">
    <property type="nucleotide sequence ID" value="NC_026242.1"/>
</dbReference>
<reference evidence="1 2" key="1">
    <citation type="journal article" date="2015" name="J. Virol.">
        <title>The genome of the nucleopolyhedrosis-causing virus from Tipula oleracea sheds new light on the Nudiviridae family.</title>
        <authorList>
            <person name="Bezier A."/>
            <person name="Theze J."/>
            <person name="Gavory F."/>
            <person name="Gaillard J."/>
            <person name="Poulain J."/>
            <person name="Drezen J.M."/>
            <person name="Herniou E.A."/>
        </authorList>
    </citation>
    <scope>NUCLEOTIDE SEQUENCE [LARGE SCALE GENOMIC DNA]</scope>
    <source>
        <strain evidence="1">35</strain>
    </source>
</reference>
<dbReference type="KEGG" id="vg:22921768"/>